<evidence type="ECO:0000256" key="2">
    <source>
        <dbReference type="ARBA" id="ARBA00008791"/>
    </source>
</evidence>
<keyword evidence="3" id="KW-0963">Cytoplasm</keyword>
<organism evidence="6 7">
    <name type="scientific">Alishewanella agri BL06</name>
    <dbReference type="NCBI Taxonomy" id="1195246"/>
    <lineage>
        <taxon>Bacteria</taxon>
        <taxon>Pseudomonadati</taxon>
        <taxon>Pseudomonadota</taxon>
        <taxon>Gammaproteobacteria</taxon>
        <taxon>Alteromonadales</taxon>
        <taxon>Alteromonadaceae</taxon>
        <taxon>Alishewanella</taxon>
    </lineage>
</organism>
<dbReference type="EMBL" id="AKKU01000025">
    <property type="protein sequence ID" value="EIW88151.1"/>
    <property type="molecule type" value="Genomic_DNA"/>
</dbReference>
<dbReference type="PANTHER" id="PTHR47892">
    <property type="entry name" value="UNIVERSAL STRESS PROTEIN E"/>
    <property type="match status" value="1"/>
</dbReference>
<comment type="similarity">
    <text evidence="2">Belongs to the universal stress protein A family.</text>
</comment>
<dbReference type="Pfam" id="PF00582">
    <property type="entry name" value="Usp"/>
    <property type="match status" value="1"/>
</dbReference>
<dbReference type="RefSeq" id="WP_008985413.1">
    <property type="nucleotide sequence ID" value="NZ_AKKU01000025.1"/>
</dbReference>
<feature type="domain" description="UspA" evidence="5">
    <location>
        <begin position="162"/>
        <end position="286"/>
    </location>
</feature>
<dbReference type="Proteomes" id="UP000035062">
    <property type="component" value="Unassembled WGS sequence"/>
</dbReference>
<evidence type="ECO:0000313" key="7">
    <source>
        <dbReference type="Proteomes" id="UP000035062"/>
    </source>
</evidence>
<evidence type="ECO:0000256" key="3">
    <source>
        <dbReference type="ARBA" id="ARBA00022490"/>
    </source>
</evidence>
<dbReference type="PANTHER" id="PTHR47892:SF1">
    <property type="entry name" value="UNIVERSAL STRESS PROTEIN E"/>
    <property type="match status" value="1"/>
</dbReference>
<accession>I8U492</accession>
<reference evidence="6 7" key="1">
    <citation type="journal article" date="2012" name="J. Bacteriol.">
        <title>Genome Sequence of Pectin-Degrading Alishewanella agri, Isolated from Landfill Soil.</title>
        <authorList>
            <person name="Kim J."/>
            <person name="Jung J."/>
            <person name="Sung J.S."/>
            <person name="Chun J."/>
            <person name="Park W."/>
        </authorList>
    </citation>
    <scope>NUCLEOTIDE SEQUENCE [LARGE SCALE GENOMIC DNA]</scope>
    <source>
        <strain evidence="6 7">BL06</strain>
    </source>
</reference>
<dbReference type="AlphaFoldDB" id="I8U492"/>
<evidence type="ECO:0000313" key="6">
    <source>
        <dbReference type="EMBL" id="EIW88151.1"/>
    </source>
</evidence>
<dbReference type="InterPro" id="IPR006016">
    <property type="entry name" value="UspA"/>
</dbReference>
<dbReference type="Gene3D" id="3.40.50.12370">
    <property type="match status" value="1"/>
</dbReference>
<keyword evidence="7" id="KW-1185">Reference proteome</keyword>
<dbReference type="eggNOG" id="COG0589">
    <property type="taxonomic scope" value="Bacteria"/>
</dbReference>
<dbReference type="PATRIC" id="fig|1195246.3.peg.2612"/>
<evidence type="ECO:0000256" key="1">
    <source>
        <dbReference type="ARBA" id="ARBA00004496"/>
    </source>
</evidence>
<sequence length="297" mass="32868">MQPMFHHILIILRQTAEDQYTLQKAQRLAACQPCHFSIFIANPVKLPRPDPQLVGSLTKQQLSELSAVTSDYLISENKGNAEIHWLRNYLNESDISLVITAPLSGSGLLPGLYDKLCHFLINDCELPVWLVKTPLPLTEDSILACLDIEDASLRNQHLNEVILQVAAELANALGEPLHLLNCFQDELMTMDLSYDTAHGFKKHPDELGNHQRLLQSYLLQGNVVSPCQIHIKEGCPDNEVPLVAAQLQAGLTLIGNNHCHSRLSAVLGNTAHYLCQQTPTDMLVLKPGTVIAGRQVS</sequence>
<comment type="caution">
    <text evidence="6">The sequence shown here is derived from an EMBL/GenBank/DDBJ whole genome shotgun (WGS) entry which is preliminary data.</text>
</comment>
<proteinExistence type="inferred from homology"/>
<protein>
    <submittedName>
        <fullName evidence="6">UspA domain-containing protein</fullName>
    </submittedName>
</protein>
<comment type="function">
    <text evidence="4">Required for resistance to DNA-damaging agents.</text>
</comment>
<dbReference type="STRING" id="1195246.AGRI_13146"/>
<evidence type="ECO:0000259" key="5">
    <source>
        <dbReference type="Pfam" id="PF00582"/>
    </source>
</evidence>
<dbReference type="SUPFAM" id="SSF52402">
    <property type="entry name" value="Adenine nucleotide alpha hydrolases-like"/>
    <property type="match status" value="1"/>
</dbReference>
<comment type="subcellular location">
    <subcellularLocation>
        <location evidence="1">Cytoplasm</location>
    </subcellularLocation>
</comment>
<dbReference type="GO" id="GO:0005737">
    <property type="term" value="C:cytoplasm"/>
    <property type="evidence" value="ECO:0007669"/>
    <property type="project" value="UniProtKB-SubCell"/>
</dbReference>
<name>I8U492_9ALTE</name>
<gene>
    <name evidence="6" type="ORF">AGRI_13146</name>
</gene>
<evidence type="ECO:0000256" key="4">
    <source>
        <dbReference type="ARBA" id="ARBA00037131"/>
    </source>
</evidence>